<name>A0ABS5RGT5_9MYCO</name>
<sequence length="214" mass="22984">MMRFSLSSCGDTATPTTRIPLAQLLRATQISGLFLDRDGVINVKAPEGRYVTSPDDLVLMPGAAAAIRHVNQLDVPVYVVTNQRWVTHHANGVTQLHRVHHRLHRLLGSTGAHVDGIYACTHEIDRCDCRKPARGLVDQVLEDHPALALASCALVGDSETDIELATECGLYAVLVSAGHAEVEATAADEIAPDLHAAVVGDTHRPSPAVTTEER</sequence>
<dbReference type="SUPFAM" id="SSF56784">
    <property type="entry name" value="HAD-like"/>
    <property type="match status" value="1"/>
</dbReference>
<evidence type="ECO:0000256" key="6">
    <source>
        <dbReference type="ARBA" id="ARBA00023277"/>
    </source>
</evidence>
<protein>
    <recommendedName>
        <fullName evidence="7">D,D-heptose 1,7-bisphosphate phosphatase</fullName>
    </recommendedName>
</protein>
<evidence type="ECO:0000256" key="4">
    <source>
        <dbReference type="ARBA" id="ARBA00022723"/>
    </source>
</evidence>
<comment type="caution">
    <text evidence="8">The sequence shown here is derived from an EMBL/GenBank/DDBJ whole genome shotgun (WGS) entry which is preliminary data.</text>
</comment>
<evidence type="ECO:0000256" key="5">
    <source>
        <dbReference type="ARBA" id="ARBA00022801"/>
    </source>
</evidence>
<evidence type="ECO:0000256" key="2">
    <source>
        <dbReference type="ARBA" id="ARBA00005628"/>
    </source>
</evidence>
<dbReference type="InterPro" id="IPR036412">
    <property type="entry name" value="HAD-like_sf"/>
</dbReference>
<evidence type="ECO:0000313" key="8">
    <source>
        <dbReference type="EMBL" id="MBS9533512.1"/>
    </source>
</evidence>
<evidence type="ECO:0000256" key="3">
    <source>
        <dbReference type="ARBA" id="ARBA00022490"/>
    </source>
</evidence>
<dbReference type="PANTHER" id="PTHR42891:SF1">
    <property type="entry name" value="D-GLYCERO-BETA-D-MANNO-HEPTOSE-1,7-BISPHOSPHATE 7-PHOSPHATASE"/>
    <property type="match status" value="1"/>
</dbReference>
<comment type="subcellular location">
    <subcellularLocation>
        <location evidence="1">Cytoplasm</location>
    </subcellularLocation>
</comment>
<dbReference type="Pfam" id="PF13242">
    <property type="entry name" value="Hydrolase_like"/>
    <property type="match status" value="1"/>
</dbReference>
<dbReference type="EMBL" id="JAHCLR010000012">
    <property type="protein sequence ID" value="MBS9533512.1"/>
    <property type="molecule type" value="Genomic_DNA"/>
</dbReference>
<dbReference type="InterPro" id="IPR023214">
    <property type="entry name" value="HAD_sf"/>
</dbReference>
<evidence type="ECO:0000313" key="9">
    <source>
        <dbReference type="Proteomes" id="UP001519535"/>
    </source>
</evidence>
<dbReference type="NCBIfam" id="TIGR01662">
    <property type="entry name" value="HAD-SF-IIIA"/>
    <property type="match status" value="1"/>
</dbReference>
<keyword evidence="6" id="KW-0119">Carbohydrate metabolism</keyword>
<reference evidence="8 9" key="1">
    <citation type="submission" date="2021-05" db="EMBL/GenBank/DDBJ databases">
        <title>Mycobacterium acidophilum sp. nov., an extremely acid-tolerant member of the genus Mycobacterium.</title>
        <authorList>
            <person name="Xia J."/>
        </authorList>
    </citation>
    <scope>NUCLEOTIDE SEQUENCE [LARGE SCALE GENOMIC DNA]</scope>
    <source>
        <strain evidence="8 9">M1</strain>
    </source>
</reference>
<comment type="similarity">
    <text evidence="2">Belongs to the GmhB family.</text>
</comment>
<dbReference type="InterPro" id="IPR006549">
    <property type="entry name" value="HAD-SF_hydro_IIIA"/>
</dbReference>
<keyword evidence="3" id="KW-0963">Cytoplasm</keyword>
<dbReference type="GO" id="GO:0016787">
    <property type="term" value="F:hydrolase activity"/>
    <property type="evidence" value="ECO:0007669"/>
    <property type="project" value="UniProtKB-KW"/>
</dbReference>
<evidence type="ECO:0000256" key="1">
    <source>
        <dbReference type="ARBA" id="ARBA00004496"/>
    </source>
</evidence>
<proteinExistence type="inferred from homology"/>
<keyword evidence="4" id="KW-0479">Metal-binding</keyword>
<dbReference type="InterPro" id="IPR006543">
    <property type="entry name" value="Histidinol-phos"/>
</dbReference>
<dbReference type="NCBIfam" id="TIGR01656">
    <property type="entry name" value="Histidinol-ppas"/>
    <property type="match status" value="1"/>
</dbReference>
<evidence type="ECO:0000256" key="7">
    <source>
        <dbReference type="ARBA" id="ARBA00031828"/>
    </source>
</evidence>
<accession>A0ABS5RGT5</accession>
<dbReference type="Gene3D" id="3.40.50.1000">
    <property type="entry name" value="HAD superfamily/HAD-like"/>
    <property type="match status" value="1"/>
</dbReference>
<organism evidence="8 9">
    <name type="scientific">Mycolicibacter acidiphilus</name>
    <dbReference type="NCBI Taxonomy" id="2835306"/>
    <lineage>
        <taxon>Bacteria</taxon>
        <taxon>Bacillati</taxon>
        <taxon>Actinomycetota</taxon>
        <taxon>Actinomycetes</taxon>
        <taxon>Mycobacteriales</taxon>
        <taxon>Mycobacteriaceae</taxon>
        <taxon>Mycolicibacter</taxon>
    </lineage>
</organism>
<keyword evidence="5 8" id="KW-0378">Hydrolase</keyword>
<gene>
    <name evidence="8" type="ORF">KIH27_07915</name>
</gene>
<dbReference type="InterPro" id="IPR004446">
    <property type="entry name" value="Heptose_bisP_phosphatase"/>
</dbReference>
<dbReference type="PANTHER" id="PTHR42891">
    <property type="entry name" value="D-GLYCERO-BETA-D-MANNO-HEPTOSE-1,7-BISPHOSPHATE 7-PHOSPHATASE"/>
    <property type="match status" value="1"/>
</dbReference>
<dbReference type="Proteomes" id="UP001519535">
    <property type="component" value="Unassembled WGS sequence"/>
</dbReference>
<keyword evidence="9" id="KW-1185">Reference proteome</keyword>